<dbReference type="Proteomes" id="UP000252357">
    <property type="component" value="Unassembled WGS sequence"/>
</dbReference>
<accession>A0A368L6V0</accession>
<dbReference type="AlphaFoldDB" id="A0A368L6V0"/>
<dbReference type="RefSeq" id="WP_114401381.1">
    <property type="nucleotide sequence ID" value="NZ_QPGB01000001.1"/>
</dbReference>
<gene>
    <name evidence="1" type="ORF">DU000_00260</name>
</gene>
<evidence type="ECO:0000313" key="2">
    <source>
        <dbReference type="Proteomes" id="UP000252357"/>
    </source>
</evidence>
<proteinExistence type="predicted"/>
<evidence type="ECO:0000313" key="1">
    <source>
        <dbReference type="EMBL" id="RCS59231.1"/>
    </source>
</evidence>
<dbReference type="OrthoDB" id="8617654at2"/>
<protein>
    <submittedName>
        <fullName evidence="1">ATP F0F1 synthase synthase</fullName>
    </submittedName>
</protein>
<comment type="caution">
    <text evidence="1">The sequence shown here is derived from an EMBL/GenBank/DDBJ whole genome shotgun (WGS) entry which is preliminary data.</text>
</comment>
<organism evidence="1 2">
    <name type="scientific">Parvibium lacunae</name>
    <dbReference type="NCBI Taxonomy" id="1888893"/>
    <lineage>
        <taxon>Bacteria</taxon>
        <taxon>Pseudomonadati</taxon>
        <taxon>Pseudomonadota</taxon>
        <taxon>Betaproteobacteria</taxon>
        <taxon>Burkholderiales</taxon>
        <taxon>Alcaligenaceae</taxon>
        <taxon>Parvibium</taxon>
    </lineage>
</organism>
<name>A0A368L6V0_9BURK</name>
<keyword evidence="2" id="KW-1185">Reference proteome</keyword>
<reference evidence="1 2" key="1">
    <citation type="journal article" date="2018" name="Int. J. Syst. Evol. Microbiol.">
        <title>Parvibium lacunae gen. nov., sp. nov., a new member of the family Alcaligenaceae isolated from a freshwater pond.</title>
        <authorList>
            <person name="Chen W.M."/>
            <person name="Xie P.B."/>
            <person name="Hsu M.Y."/>
            <person name="Sheu S.Y."/>
        </authorList>
    </citation>
    <scope>NUCLEOTIDE SEQUENCE [LARGE SCALE GENOMIC DNA]</scope>
    <source>
        <strain evidence="1 2">KMB9</strain>
    </source>
</reference>
<dbReference type="EMBL" id="QPGB01000001">
    <property type="protein sequence ID" value="RCS59231.1"/>
    <property type="molecule type" value="Genomic_DNA"/>
</dbReference>
<sequence length="276" mass="31722">MDHVFARVKNLRKKPFFKLISDHTLYEGVSVSVDSCVAYSPDHNLDEDSWFKIEGFKGYDFCLDILKKDFDTKDYDDLKKERFSEIAYLLAIQGGNFYFQKVSPSLFIMRKSIIFGEVAKIENPENRLVVKPLPDAIYLKDSDTLVFRDLAGIASIFKGIDVLFKEATKEEVTKFLSESFIKLENYGVDDVSKPNRKRIGLAMTTLSTMSQEDRNSLIPYISDYCENTLTYDAVTGKFTICKDDDLKQLVYGIEQRFYTTLISKEKRLANSVQTVV</sequence>